<dbReference type="AlphaFoldDB" id="A0A4U0QBD6"/>
<reference evidence="1 2" key="1">
    <citation type="submission" date="2019-04" db="EMBL/GenBank/DDBJ databases">
        <title>Chitiniphilus eburnea sp. nov., a novel chitinolytic bacterium isolated from aquaculture sludge.</title>
        <authorList>
            <person name="Sheng M."/>
        </authorList>
    </citation>
    <scope>NUCLEOTIDE SEQUENCE [LARGE SCALE GENOMIC DNA]</scope>
    <source>
        <strain evidence="1 2">HX-2-15</strain>
    </source>
</reference>
<protein>
    <recommendedName>
        <fullName evidence="3">CHAT domain-containing protein</fullName>
    </recommendedName>
</protein>
<evidence type="ECO:0000313" key="2">
    <source>
        <dbReference type="Proteomes" id="UP000310016"/>
    </source>
</evidence>
<sequence>MPNVALLAIESPWWLPRHSTGVASSIPFFEGVARYHNEKQITVNLYPASFFDAASLDGALLHLFQTHENYQLLWIGAHGVSERVTEAQVNKVASLVRQYGKRVKGVILSACEGASIGQIEQAMACDEERLEHDFYGPNWVIAYRHCVNWFSSALFETALLQGAASAYAAGGVNSKPRILDMLAAAAAGFSLDGPFGTNDAGEPVPLGDTLRLWVRPQRAQQPMDATEELLDAIRTLQGQQAANW</sequence>
<name>A0A4U0QBD6_9NEIS</name>
<dbReference type="Proteomes" id="UP000310016">
    <property type="component" value="Unassembled WGS sequence"/>
</dbReference>
<dbReference type="OrthoDB" id="8753706at2"/>
<organism evidence="1 2">
    <name type="scientific">Chitiniphilus eburneus</name>
    <dbReference type="NCBI Taxonomy" id="2571148"/>
    <lineage>
        <taxon>Bacteria</taxon>
        <taxon>Pseudomonadati</taxon>
        <taxon>Pseudomonadota</taxon>
        <taxon>Betaproteobacteria</taxon>
        <taxon>Neisseriales</taxon>
        <taxon>Chitinibacteraceae</taxon>
        <taxon>Chitiniphilus</taxon>
    </lineage>
</organism>
<evidence type="ECO:0000313" key="1">
    <source>
        <dbReference type="EMBL" id="TJZ73144.1"/>
    </source>
</evidence>
<dbReference type="EMBL" id="SUMF01000011">
    <property type="protein sequence ID" value="TJZ73144.1"/>
    <property type="molecule type" value="Genomic_DNA"/>
</dbReference>
<comment type="caution">
    <text evidence="1">The sequence shown here is derived from an EMBL/GenBank/DDBJ whole genome shotgun (WGS) entry which is preliminary data.</text>
</comment>
<proteinExistence type="predicted"/>
<gene>
    <name evidence="1" type="ORF">FAZ21_11020</name>
</gene>
<dbReference type="RefSeq" id="WP_136773502.1">
    <property type="nucleotide sequence ID" value="NZ_CP156074.1"/>
</dbReference>
<keyword evidence="2" id="KW-1185">Reference proteome</keyword>
<evidence type="ECO:0008006" key="3">
    <source>
        <dbReference type="Google" id="ProtNLM"/>
    </source>
</evidence>
<accession>A0A4U0QBD6</accession>